<dbReference type="PANTHER" id="PTHR34153:SF2">
    <property type="entry name" value="SI:CH211-262H13.3-RELATED"/>
    <property type="match status" value="1"/>
</dbReference>
<evidence type="ECO:0000259" key="1">
    <source>
        <dbReference type="Pfam" id="PF16064"/>
    </source>
</evidence>
<dbReference type="InterPro" id="IPR032071">
    <property type="entry name" value="DUF4806"/>
</dbReference>
<dbReference type="Proteomes" id="UP000007819">
    <property type="component" value="Unassembled WGS sequence"/>
</dbReference>
<evidence type="ECO:0000313" key="3">
    <source>
        <dbReference type="Proteomes" id="UP000007819"/>
    </source>
</evidence>
<reference evidence="2" key="2">
    <citation type="submission" date="2022-06" db="UniProtKB">
        <authorList>
            <consortium name="EnsemblMetazoa"/>
        </authorList>
    </citation>
    <scope>IDENTIFICATION</scope>
</reference>
<sequence length="251" mass="28968">MVHNLIDSPSTSNEQTVQKVDNCVIIKTTESKSSISKQQKSLHKDDQYAKLLNFMVTIKYELRSMQEKLDIMIQRDEENNLTKTKDLSIYDTGDIDNKLPIKTQEQLEELENDLSNNKHYRCQMIKRLSSVGGRSIKIMVKRIMAIIFIPEILCEFSYSGRGNKKRPFEKLLVNKIIFESVLTIKKFATADNAANEIEQVIKYVLIQTPFKIKDKLKMARNLLNLRFLASILRMLMPEAPIVKCGEAPKLI</sequence>
<proteinExistence type="predicted"/>
<dbReference type="OrthoDB" id="8887905at2759"/>
<dbReference type="EnsemblMetazoa" id="XM_029492376.1">
    <property type="protein sequence ID" value="XP_029348236.1"/>
    <property type="gene ID" value="LOC115034871"/>
</dbReference>
<dbReference type="PANTHER" id="PTHR34153">
    <property type="entry name" value="SI:CH211-262H13.3-RELATED-RELATED"/>
    <property type="match status" value="1"/>
</dbReference>
<evidence type="ECO:0000313" key="2">
    <source>
        <dbReference type="EnsemblMetazoa" id="XP_029348236.1"/>
    </source>
</evidence>
<protein>
    <recommendedName>
        <fullName evidence="1">DUF4806 domain-containing protein</fullName>
    </recommendedName>
</protein>
<name>A0A8R2NTU7_ACYPI</name>
<feature type="domain" description="DUF4806" evidence="1">
    <location>
        <begin position="98"/>
        <end position="178"/>
    </location>
</feature>
<keyword evidence="3" id="KW-1185">Reference proteome</keyword>
<reference evidence="3" key="1">
    <citation type="submission" date="2010-06" db="EMBL/GenBank/DDBJ databases">
        <authorList>
            <person name="Jiang H."/>
            <person name="Abraham K."/>
            <person name="Ali S."/>
            <person name="Alsbrooks S.L."/>
            <person name="Anim B.N."/>
            <person name="Anosike U.S."/>
            <person name="Attaway T."/>
            <person name="Bandaranaike D.P."/>
            <person name="Battles P.K."/>
            <person name="Bell S.N."/>
            <person name="Bell A.V."/>
            <person name="Beltran B."/>
            <person name="Bickham C."/>
            <person name="Bustamante Y."/>
            <person name="Caleb T."/>
            <person name="Canada A."/>
            <person name="Cardenas V."/>
            <person name="Carter K."/>
            <person name="Chacko J."/>
            <person name="Chandrabose M.N."/>
            <person name="Chavez D."/>
            <person name="Chavez A."/>
            <person name="Chen L."/>
            <person name="Chu H.-S."/>
            <person name="Claassen K.J."/>
            <person name="Cockrell R."/>
            <person name="Collins M."/>
            <person name="Cooper J.A."/>
            <person name="Cree A."/>
            <person name="Curry S.M."/>
            <person name="Da Y."/>
            <person name="Dao M.D."/>
            <person name="Das B."/>
            <person name="Davila M.-L."/>
            <person name="Davy-Carroll L."/>
            <person name="Denson S."/>
            <person name="Dinh H."/>
            <person name="Ebong V.E."/>
            <person name="Edwards J.R."/>
            <person name="Egan A."/>
            <person name="El-Daye J."/>
            <person name="Escobedo L."/>
            <person name="Fernandez S."/>
            <person name="Fernando P.R."/>
            <person name="Flagg N."/>
            <person name="Forbes L.D."/>
            <person name="Fowler R.G."/>
            <person name="Fu Q."/>
            <person name="Gabisi R.A."/>
            <person name="Ganer J."/>
            <person name="Garbino Pronczuk A."/>
            <person name="Garcia R.M."/>
            <person name="Garner T."/>
            <person name="Garrett T.E."/>
            <person name="Gonzalez D.A."/>
            <person name="Hamid H."/>
            <person name="Hawkins E.S."/>
            <person name="Hirani K."/>
            <person name="Hogues M.E."/>
            <person name="Hollins B."/>
            <person name="Hsiao C.-H."/>
            <person name="Jabil R."/>
            <person name="James M.L."/>
            <person name="Jhangiani S.N."/>
            <person name="Johnson B."/>
            <person name="Johnson Q."/>
            <person name="Joshi V."/>
            <person name="Kalu J.B."/>
            <person name="Kam C."/>
            <person name="Kashfia A."/>
            <person name="Keebler J."/>
            <person name="Kisamo H."/>
            <person name="Kovar C.L."/>
            <person name="Lago L.A."/>
            <person name="Lai C.-Y."/>
            <person name="Laidlaw J."/>
            <person name="Lara F."/>
            <person name="Le T.-K."/>
            <person name="Lee S.L."/>
            <person name="Legall F.H."/>
            <person name="Lemon S.J."/>
            <person name="Lewis L.R."/>
            <person name="Li B."/>
            <person name="Liu Y."/>
            <person name="Liu Y.-S."/>
            <person name="Lopez J."/>
            <person name="Lozado R.J."/>
            <person name="Lu J."/>
            <person name="Madu R.C."/>
            <person name="Maheshwari M."/>
            <person name="Maheshwari R."/>
            <person name="Malloy K."/>
            <person name="Martinez E."/>
            <person name="Mathew T."/>
            <person name="Mercado I.C."/>
            <person name="Mercado C."/>
            <person name="Meyer B."/>
            <person name="Montgomery K."/>
            <person name="Morgan M.B."/>
            <person name="Munidasa M."/>
            <person name="Nazareth L.V."/>
            <person name="Nelson J."/>
            <person name="Ng B.M."/>
            <person name="Nguyen N.B."/>
            <person name="Nguyen P.Q."/>
            <person name="Nguyen T."/>
            <person name="Obregon M."/>
            <person name="Okwuonu G.O."/>
            <person name="Onwere C.G."/>
            <person name="Orozco G."/>
            <person name="Parra A."/>
            <person name="Patel S."/>
            <person name="Patil S."/>
            <person name="Perez A."/>
            <person name="Perez Y."/>
            <person name="Pham C."/>
            <person name="Primus E.L."/>
            <person name="Pu L.-L."/>
            <person name="Puazo M."/>
            <person name="Qin X."/>
            <person name="Quiroz J.B."/>
            <person name="Reese J."/>
            <person name="Richards S."/>
            <person name="Rives C.M."/>
            <person name="Robberts R."/>
            <person name="Ruiz S.J."/>
            <person name="Ruiz M.J."/>
            <person name="Santibanez J."/>
            <person name="Schneider B.W."/>
            <person name="Sisson I."/>
            <person name="Smith M."/>
            <person name="Sodergren E."/>
            <person name="Song X.-Z."/>
            <person name="Song B.B."/>
            <person name="Summersgill H."/>
            <person name="Thelus R."/>
            <person name="Thornton R.D."/>
            <person name="Trejos Z.Y."/>
            <person name="Usmani K."/>
            <person name="Vattathil S."/>
            <person name="Villasana D."/>
            <person name="Walker D.L."/>
            <person name="Wang S."/>
            <person name="Wang K."/>
            <person name="White C.S."/>
            <person name="Williams A.C."/>
            <person name="Williamson J."/>
            <person name="Wilson K."/>
            <person name="Woghiren I.O."/>
            <person name="Woodworth J.R."/>
            <person name="Worley K.C."/>
            <person name="Wright R.A."/>
            <person name="Wu W."/>
            <person name="Young L."/>
            <person name="Zhang L."/>
            <person name="Zhang J."/>
            <person name="Zhu Y."/>
            <person name="Muzny D.M."/>
            <person name="Weinstock G."/>
            <person name="Gibbs R.A."/>
        </authorList>
    </citation>
    <scope>NUCLEOTIDE SEQUENCE [LARGE SCALE GENOMIC DNA]</scope>
    <source>
        <strain evidence="3">LSR1</strain>
    </source>
</reference>
<dbReference type="GeneID" id="115034871"/>
<dbReference type="Pfam" id="PF16064">
    <property type="entry name" value="DUF4806"/>
    <property type="match status" value="1"/>
</dbReference>
<dbReference type="KEGG" id="api:115034871"/>
<organism evidence="2 3">
    <name type="scientific">Acyrthosiphon pisum</name>
    <name type="common">Pea aphid</name>
    <dbReference type="NCBI Taxonomy" id="7029"/>
    <lineage>
        <taxon>Eukaryota</taxon>
        <taxon>Metazoa</taxon>
        <taxon>Ecdysozoa</taxon>
        <taxon>Arthropoda</taxon>
        <taxon>Hexapoda</taxon>
        <taxon>Insecta</taxon>
        <taxon>Pterygota</taxon>
        <taxon>Neoptera</taxon>
        <taxon>Paraneoptera</taxon>
        <taxon>Hemiptera</taxon>
        <taxon>Sternorrhyncha</taxon>
        <taxon>Aphidomorpha</taxon>
        <taxon>Aphidoidea</taxon>
        <taxon>Aphididae</taxon>
        <taxon>Macrosiphini</taxon>
        <taxon>Acyrthosiphon</taxon>
    </lineage>
</organism>
<dbReference type="AlphaFoldDB" id="A0A8R2NTU7"/>
<accession>A0A8R2NTU7</accession>
<dbReference type="RefSeq" id="XP_029348236.1">
    <property type="nucleotide sequence ID" value="XM_029492376.1"/>
</dbReference>